<dbReference type="Proteomes" id="UP001310594">
    <property type="component" value="Unassembled WGS sequence"/>
</dbReference>
<dbReference type="PROSITE" id="PS50157">
    <property type="entry name" value="ZINC_FINGER_C2H2_2"/>
    <property type="match status" value="1"/>
</dbReference>
<organism evidence="5 6">
    <name type="scientific">Elasticomyces elasticus</name>
    <dbReference type="NCBI Taxonomy" id="574655"/>
    <lineage>
        <taxon>Eukaryota</taxon>
        <taxon>Fungi</taxon>
        <taxon>Dikarya</taxon>
        <taxon>Ascomycota</taxon>
        <taxon>Pezizomycotina</taxon>
        <taxon>Dothideomycetes</taxon>
        <taxon>Dothideomycetidae</taxon>
        <taxon>Mycosphaerellales</taxon>
        <taxon>Teratosphaeriaceae</taxon>
        <taxon>Elasticomyces</taxon>
    </lineage>
</organism>
<evidence type="ECO:0000256" key="3">
    <source>
        <dbReference type="SAM" id="MobiDB-lite"/>
    </source>
</evidence>
<dbReference type="GO" id="GO:0008270">
    <property type="term" value="F:zinc ion binding"/>
    <property type="evidence" value="ECO:0007669"/>
    <property type="project" value="UniProtKB-KW"/>
</dbReference>
<dbReference type="InterPro" id="IPR013087">
    <property type="entry name" value="Znf_C2H2_type"/>
</dbReference>
<dbReference type="GO" id="GO:0005634">
    <property type="term" value="C:nucleus"/>
    <property type="evidence" value="ECO:0007669"/>
    <property type="project" value="TreeGrafter"/>
</dbReference>
<proteinExistence type="predicted"/>
<evidence type="ECO:0000313" key="5">
    <source>
        <dbReference type="EMBL" id="KAK5695403.1"/>
    </source>
</evidence>
<sequence length="791" mass="88937">MSSHSAPLLSSSATDLDSSSPSPSLYVTFRVLSVVSALQKRFTRRGNARPTKRLGVRVTKAKARRPPFHDLEAQAYAEIDKYLGRKTSYPSWRRGRKGQRVSDSISVIDTKEPIHRLLSKLDSQVNLDNEHALSSIADQDTLFLDRRAHFHIKKLTLNALIELLLNVKNLLHLVQQPDHGFNDTCLANLEHLLLCLHHQLLRLLIKKCIALVRRDDCQRDRKRRDWFSVFPNSKTPNCTTGPYVLRPSLAVLWGVCWKFKAGFDAAGNLVDNNGNIEVPSRIVMYAHQIRQQQQAFHHQAQIQMLVGGPGPMAQQQQPRQNDLSRPQAATSTTPSATLATNASHYYRAPDHATQSLAQSTSGAAPPDPRQTFDQYWQGSLNLGTQPSAYSQSSLWDIANSQPPVLPLLVTPQPRLDLSPGYYSGSSASSAREDFSYGTYVPYPQPSRNQMAQVQAPQAAMHTHEDHSPNTDPALVAFNGLKRSHSQMSHNDTQVQYEIPIPYPPPPPHLLQQEERAGSVPSNHDEQSDESPHHGSRSFKRGNPPQNANLKYYCDFSPECDGLTFDRKCEWSKHMDKHDRPYRCPHSQCGKLQGFTYSGGLLRHEREVHGKHGGPKAALSCPYEDCKRHTGKGFTRKENLNEHIRRVHNDKTPAPLQEQDIEAAEAAAAAFKAGLQEAIAGVAQRPMPAKLPYPEPAPEQQYVPEPAEMVKRRRVEEEPALTEPEDTPQNEIERLMVENAQQAARIREMETQEARRELRISQLEDMLTQVHSPQQTTHITIDDKILAVAQQT</sequence>
<feature type="compositionally biased region" description="Low complexity" evidence="3">
    <location>
        <begin position="311"/>
        <end position="320"/>
    </location>
</feature>
<dbReference type="SMART" id="SM00355">
    <property type="entry name" value="ZnF_C2H2"/>
    <property type="match status" value="3"/>
</dbReference>
<dbReference type="Pfam" id="PF26177">
    <property type="entry name" value="zf_C2H2_17_1st"/>
    <property type="match status" value="1"/>
</dbReference>
<feature type="region of interest" description="Disordered" evidence="3">
    <location>
        <begin position="496"/>
        <end position="543"/>
    </location>
</feature>
<dbReference type="PANTHER" id="PTHR46179:SF24">
    <property type="entry name" value="C2H2-TYPE DOMAIN-CONTAINING PROTEIN"/>
    <property type="match status" value="1"/>
</dbReference>
<dbReference type="EMBL" id="JAVRQU010000014">
    <property type="protein sequence ID" value="KAK5695403.1"/>
    <property type="molecule type" value="Genomic_DNA"/>
</dbReference>
<dbReference type="PANTHER" id="PTHR46179">
    <property type="entry name" value="ZINC FINGER PROTEIN"/>
    <property type="match status" value="1"/>
</dbReference>
<dbReference type="InterPro" id="IPR059095">
    <property type="entry name" value="Znf_C2H2_17_2nd"/>
</dbReference>
<name>A0AAN7ZSA1_9PEZI</name>
<keyword evidence="1" id="KW-0479">Metal-binding</keyword>
<evidence type="ECO:0000256" key="2">
    <source>
        <dbReference type="SAM" id="Coils"/>
    </source>
</evidence>
<dbReference type="AlphaFoldDB" id="A0AAN7ZSA1"/>
<feature type="compositionally biased region" description="Low complexity" evidence="3">
    <location>
        <begin position="328"/>
        <end position="337"/>
    </location>
</feature>
<keyword evidence="1" id="KW-0863">Zinc-finger</keyword>
<protein>
    <recommendedName>
        <fullName evidence="4">C2H2-type domain-containing protein</fullName>
    </recommendedName>
</protein>
<evidence type="ECO:0000256" key="1">
    <source>
        <dbReference type="PROSITE-ProRule" id="PRU00042"/>
    </source>
</evidence>
<feature type="region of interest" description="Disordered" evidence="3">
    <location>
        <begin position="1"/>
        <end position="22"/>
    </location>
</feature>
<feature type="region of interest" description="Disordered" evidence="3">
    <location>
        <begin position="353"/>
        <end position="374"/>
    </location>
</feature>
<comment type="caution">
    <text evidence="5">The sequence shown here is derived from an EMBL/GenBank/DDBJ whole genome shotgun (WGS) entry which is preliminary data.</text>
</comment>
<gene>
    <name evidence="5" type="ORF">LTR97_008909</name>
</gene>
<evidence type="ECO:0000259" key="4">
    <source>
        <dbReference type="PROSITE" id="PS50157"/>
    </source>
</evidence>
<dbReference type="InterPro" id="IPR059009">
    <property type="entry name" value="Znf_C2H2_17_1st"/>
</dbReference>
<keyword evidence="2" id="KW-0175">Coiled coil</keyword>
<reference evidence="5" key="1">
    <citation type="submission" date="2023-08" db="EMBL/GenBank/DDBJ databases">
        <title>Black Yeasts Isolated from many extreme environments.</title>
        <authorList>
            <person name="Coleine C."/>
            <person name="Stajich J.E."/>
            <person name="Selbmann L."/>
        </authorList>
    </citation>
    <scope>NUCLEOTIDE SEQUENCE</scope>
    <source>
        <strain evidence="5">CCFEE 5810</strain>
    </source>
</reference>
<dbReference type="Pfam" id="PF26176">
    <property type="entry name" value="zf_C2H2_17_2"/>
    <property type="match status" value="1"/>
</dbReference>
<feature type="domain" description="C2H2-type" evidence="4">
    <location>
        <begin position="623"/>
        <end position="652"/>
    </location>
</feature>
<dbReference type="GO" id="GO:0006357">
    <property type="term" value="P:regulation of transcription by RNA polymerase II"/>
    <property type="evidence" value="ECO:0007669"/>
    <property type="project" value="TreeGrafter"/>
</dbReference>
<accession>A0AAN7ZSA1</accession>
<keyword evidence="1" id="KW-0862">Zinc</keyword>
<evidence type="ECO:0000313" key="6">
    <source>
        <dbReference type="Proteomes" id="UP001310594"/>
    </source>
</evidence>
<feature type="region of interest" description="Disordered" evidence="3">
    <location>
        <begin position="308"/>
        <end position="337"/>
    </location>
</feature>
<feature type="coiled-coil region" evidence="2">
    <location>
        <begin position="731"/>
        <end position="765"/>
    </location>
</feature>
<feature type="compositionally biased region" description="Polar residues" evidence="3">
    <location>
        <begin position="353"/>
        <end position="362"/>
    </location>
</feature>
<dbReference type="InterPro" id="IPR051061">
    <property type="entry name" value="Zinc_finger_trans_reg"/>
</dbReference>
<feature type="compositionally biased region" description="Basic and acidic residues" evidence="3">
    <location>
        <begin position="511"/>
        <end position="532"/>
    </location>
</feature>
<dbReference type="Gene3D" id="3.30.160.60">
    <property type="entry name" value="Classic Zinc Finger"/>
    <property type="match status" value="2"/>
</dbReference>